<dbReference type="EMBL" id="RKKU01000001">
    <property type="protein sequence ID" value="ROZ88480.1"/>
    <property type="molecule type" value="Genomic_DNA"/>
</dbReference>
<accession>A0ABX9XN61</accession>
<gene>
    <name evidence="1" type="ORF">EF096_01965</name>
</gene>
<reference evidence="1 2" key="1">
    <citation type="submission" date="2018-11" db="EMBL/GenBank/DDBJ databases">
        <authorList>
            <person name="Jang G.I."/>
            <person name="Hwang C.Y."/>
        </authorList>
    </citation>
    <scope>NUCLEOTIDE SEQUENCE [LARGE SCALE GENOMIC DNA]</scope>
    <source>
        <strain evidence="1 2">SSM26</strain>
    </source>
</reference>
<comment type="caution">
    <text evidence="1">The sequence shown here is derived from an EMBL/GenBank/DDBJ whole genome shotgun (WGS) entry which is preliminary data.</text>
</comment>
<evidence type="ECO:0000313" key="2">
    <source>
        <dbReference type="Proteomes" id="UP000275199"/>
    </source>
</evidence>
<organism evidence="1 2">
    <name type="scientific">Pseudomonas neustonica</name>
    <dbReference type="NCBI Taxonomy" id="2487346"/>
    <lineage>
        <taxon>Bacteria</taxon>
        <taxon>Pseudomonadati</taxon>
        <taxon>Pseudomonadota</taxon>
        <taxon>Gammaproteobacteria</taxon>
        <taxon>Pseudomonadales</taxon>
        <taxon>Pseudomonadaceae</taxon>
        <taxon>Pseudomonas</taxon>
    </lineage>
</organism>
<protein>
    <submittedName>
        <fullName evidence="1">Uncharacterized protein</fullName>
    </submittedName>
</protein>
<sequence length="225" mass="22993">MQFLNNWLRPIALAAGEASASLDLPDGQYMLTLADSETSATRWEVVTADVVGGAAVLQRGQDGTDDSSWESGSVIYCTMTAGILQTLFSRIDSLESRVGELEAIAAGRLTIEIVSEVVPFDQTLSGWLDGAAGSLVSAPTELGGVAVSFSATAVQLSDGLIAIMIQGTANADISGLAFTLDAPGFAGVSVTVEQAPGEAAFGIMAAPVAGQLWPDGPVTVTLTPS</sequence>
<evidence type="ECO:0000313" key="1">
    <source>
        <dbReference type="EMBL" id="ROZ88480.1"/>
    </source>
</evidence>
<name>A0ABX9XN61_9PSED</name>
<dbReference type="Proteomes" id="UP000275199">
    <property type="component" value="Unassembled WGS sequence"/>
</dbReference>
<keyword evidence="2" id="KW-1185">Reference proteome</keyword>
<proteinExistence type="predicted"/>